<keyword evidence="7" id="KW-1185">Reference proteome</keyword>
<dbReference type="KEGG" id="spzr:G5C33_01040"/>
<dbReference type="AlphaFoldDB" id="A0A6G6Y1R6"/>
<comment type="subcellular location">
    <subcellularLocation>
        <location evidence="1">Membrane</location>
    </subcellularLocation>
</comment>
<dbReference type="Proteomes" id="UP000501568">
    <property type="component" value="Chromosome"/>
</dbReference>
<proteinExistence type="predicted"/>
<dbReference type="PANTHER" id="PTHR35814">
    <property type="match status" value="1"/>
</dbReference>
<dbReference type="RefSeq" id="WP_165325514.1">
    <property type="nucleotide sequence ID" value="NZ_CP049109.1"/>
</dbReference>
<gene>
    <name evidence="6" type="ORF">G5C33_01040</name>
</gene>
<evidence type="ECO:0000313" key="7">
    <source>
        <dbReference type="Proteomes" id="UP000501568"/>
    </source>
</evidence>
<dbReference type="Gene3D" id="1.20.120.550">
    <property type="entry name" value="Membrane associated eicosanoid/glutathione metabolism-like domain"/>
    <property type="match status" value="1"/>
</dbReference>
<dbReference type="PANTHER" id="PTHR35814:SF1">
    <property type="entry name" value="GLUTATHIONE S-TRANSFERASE-RELATED"/>
    <property type="match status" value="1"/>
</dbReference>
<evidence type="ECO:0000256" key="1">
    <source>
        <dbReference type="ARBA" id="ARBA00004370"/>
    </source>
</evidence>
<dbReference type="Pfam" id="PF01124">
    <property type="entry name" value="MAPEG"/>
    <property type="match status" value="1"/>
</dbReference>
<evidence type="ECO:0000256" key="3">
    <source>
        <dbReference type="ARBA" id="ARBA00022989"/>
    </source>
</evidence>
<reference evidence="6 7" key="1">
    <citation type="submission" date="2020-02" db="EMBL/GenBank/DDBJ databases">
        <authorList>
            <person name="Zheng R.K."/>
            <person name="Sun C.M."/>
        </authorList>
    </citation>
    <scope>NUCLEOTIDE SEQUENCE [LARGE SCALE GENOMIC DNA]</scope>
    <source>
        <strain evidence="7">zrk23</strain>
    </source>
</reference>
<protein>
    <submittedName>
        <fullName evidence="6">MAPEG family protein</fullName>
    </submittedName>
</protein>
<evidence type="ECO:0000256" key="5">
    <source>
        <dbReference type="SAM" id="Phobius"/>
    </source>
</evidence>
<dbReference type="InterPro" id="IPR023352">
    <property type="entry name" value="MAPEG-like_dom_sf"/>
</dbReference>
<dbReference type="InterPro" id="IPR001129">
    <property type="entry name" value="Membr-assoc_MAPEG"/>
</dbReference>
<keyword evidence="2 5" id="KW-0812">Transmembrane</keyword>
<dbReference type="GO" id="GO:0016020">
    <property type="term" value="C:membrane"/>
    <property type="evidence" value="ECO:0007669"/>
    <property type="project" value="UniProtKB-SubCell"/>
</dbReference>
<feature type="transmembrane region" description="Helical" evidence="5">
    <location>
        <begin position="62"/>
        <end position="89"/>
    </location>
</feature>
<evidence type="ECO:0000256" key="4">
    <source>
        <dbReference type="ARBA" id="ARBA00023136"/>
    </source>
</evidence>
<name>A0A6G6Y1R6_9SPHN</name>
<sequence>MQAIILPATLATAAAAALCNLWLAMRIGALRNREKVLIGDGGHPLLIARMRAQANFVEYTPIFLILMALVELAGGMTLALWIIGALYIVARILHGLGLDKPTINALRGIGIGVTLLTTLILAGWAVSLAWAAMP</sequence>
<dbReference type="SUPFAM" id="SSF161084">
    <property type="entry name" value="MAPEG domain-like"/>
    <property type="match status" value="1"/>
</dbReference>
<keyword evidence="4 5" id="KW-0472">Membrane</keyword>
<keyword evidence="3 5" id="KW-1133">Transmembrane helix</keyword>
<dbReference type="EMBL" id="CP049109">
    <property type="protein sequence ID" value="QIG78516.1"/>
    <property type="molecule type" value="Genomic_DNA"/>
</dbReference>
<accession>A0A6G6Y1R6</accession>
<evidence type="ECO:0000256" key="2">
    <source>
        <dbReference type="ARBA" id="ARBA00022692"/>
    </source>
</evidence>
<feature type="transmembrane region" description="Helical" evidence="5">
    <location>
        <begin position="109"/>
        <end position="133"/>
    </location>
</feature>
<organism evidence="6 7">
    <name type="scientific">Stakelama tenebrarum</name>
    <dbReference type="NCBI Taxonomy" id="2711215"/>
    <lineage>
        <taxon>Bacteria</taxon>
        <taxon>Pseudomonadati</taxon>
        <taxon>Pseudomonadota</taxon>
        <taxon>Alphaproteobacteria</taxon>
        <taxon>Sphingomonadales</taxon>
        <taxon>Sphingomonadaceae</taxon>
        <taxon>Stakelama</taxon>
    </lineage>
</organism>
<evidence type="ECO:0000313" key="6">
    <source>
        <dbReference type="EMBL" id="QIG78516.1"/>
    </source>
</evidence>